<reference evidence="3" key="1">
    <citation type="journal article" date="2017" name="Nat. Microbiol.">
        <title>Global analysis of biosynthetic gene clusters reveals vast potential of secondary metabolite production in Penicillium species.</title>
        <authorList>
            <person name="Nielsen J.C."/>
            <person name="Grijseels S."/>
            <person name="Prigent S."/>
            <person name="Ji B."/>
            <person name="Dainat J."/>
            <person name="Nielsen K.F."/>
            <person name="Frisvad J.C."/>
            <person name="Workman M."/>
            <person name="Nielsen J."/>
        </authorList>
    </citation>
    <scope>NUCLEOTIDE SEQUENCE [LARGE SCALE GENOMIC DNA]</scope>
    <source>
        <strain evidence="3">IBT 31811</strain>
    </source>
</reference>
<name>A0A1V6Q0T6_9EURO</name>
<sequence length="119" mass="13546">MAPTNIVLMNMNMSLSARSRPDNYDNPKREELLGRYLFGWALVALVIVFLAVVRIDKPPRDRASHASPQMESRRPSTQFASRLWRFFNFSLKAIVTSNPSLALHPEWRPASCCNLARAS</sequence>
<evidence type="ECO:0000256" key="1">
    <source>
        <dbReference type="SAM" id="Phobius"/>
    </source>
</evidence>
<keyword evidence="1" id="KW-0812">Transmembrane</keyword>
<dbReference type="EMBL" id="MDYN01000019">
    <property type="protein sequence ID" value="OQD82839.1"/>
    <property type="molecule type" value="Genomic_DNA"/>
</dbReference>
<feature type="transmembrane region" description="Helical" evidence="1">
    <location>
        <begin position="33"/>
        <end position="53"/>
    </location>
</feature>
<dbReference type="Proteomes" id="UP000191672">
    <property type="component" value="Unassembled WGS sequence"/>
</dbReference>
<dbReference type="AlphaFoldDB" id="A0A1V6Q0T6"/>
<keyword evidence="3" id="KW-1185">Reference proteome</keyword>
<organism evidence="2 3">
    <name type="scientific">Penicillium antarcticum</name>
    <dbReference type="NCBI Taxonomy" id="416450"/>
    <lineage>
        <taxon>Eukaryota</taxon>
        <taxon>Fungi</taxon>
        <taxon>Dikarya</taxon>
        <taxon>Ascomycota</taxon>
        <taxon>Pezizomycotina</taxon>
        <taxon>Eurotiomycetes</taxon>
        <taxon>Eurotiomycetidae</taxon>
        <taxon>Eurotiales</taxon>
        <taxon>Aspergillaceae</taxon>
        <taxon>Penicillium</taxon>
    </lineage>
</organism>
<accession>A0A1V6Q0T6</accession>
<evidence type="ECO:0000313" key="2">
    <source>
        <dbReference type="EMBL" id="OQD82839.1"/>
    </source>
</evidence>
<gene>
    <name evidence="2" type="ORF">PENANT_c019G10597</name>
</gene>
<keyword evidence="1" id="KW-1133">Transmembrane helix</keyword>
<protein>
    <submittedName>
        <fullName evidence="2">Uncharacterized protein</fullName>
    </submittedName>
</protein>
<keyword evidence="1" id="KW-0472">Membrane</keyword>
<comment type="caution">
    <text evidence="2">The sequence shown here is derived from an EMBL/GenBank/DDBJ whole genome shotgun (WGS) entry which is preliminary data.</text>
</comment>
<proteinExistence type="predicted"/>
<evidence type="ECO:0000313" key="3">
    <source>
        <dbReference type="Proteomes" id="UP000191672"/>
    </source>
</evidence>